<keyword evidence="2" id="KW-0812">Transmembrane</keyword>
<feature type="transmembrane region" description="Helical" evidence="2">
    <location>
        <begin position="30"/>
        <end position="55"/>
    </location>
</feature>
<feature type="transmembrane region" description="Helical" evidence="2">
    <location>
        <begin position="206"/>
        <end position="226"/>
    </location>
</feature>
<sequence precursor="true">MGSAIRILLMALHAAALTALWALFPPPGSLLWLAVAYVLAIWTLAGWITFGAYLLSSWAHFSDVVATSFVASSHAMWLVPGALALSARSPFVMAIGVAIIVNATRLMSLSRPPIGRRPPVRRRREDSEESAPPVSLFAYEPRQIVYFSRETVPGMAGALAVQAGVYALYGSYPLPAAVSFAAATGLWVSSSVAHGAMKARRTPAPYSAIFVALTLLLSVVCTAVLLNKTVVQETPAVTAATALVERPGITTRVLRRLAHVPPEPPPPAPAPPNGGGHRTLLTTVVDPAMGKPAEADAHDERSLNGIPGVILRPRPDATPKISPVVPSVASAAHYRFSATQPLAIPFTGEYQLYRTSSGSLPKGAQVESGTPLDTIYGTTNGGHMETVAVQAFDPPIDLTNCAKLLVAVTSAEQLPVLVLLQLVTEGSVEDGGSDLLGMKPARDQTLEFPVPVTSRPLLVRSLRISFQHPLVDASKNARIEVKGFTLLAR</sequence>
<accession>Q02B49</accession>
<dbReference type="InParanoid" id="Q02B49"/>
<organism evidence="3">
    <name type="scientific">Solibacter usitatus (strain Ellin6076)</name>
    <dbReference type="NCBI Taxonomy" id="234267"/>
    <lineage>
        <taxon>Bacteria</taxon>
        <taxon>Pseudomonadati</taxon>
        <taxon>Acidobacteriota</taxon>
        <taxon>Terriglobia</taxon>
        <taxon>Bryobacterales</taxon>
        <taxon>Solibacteraceae</taxon>
        <taxon>Candidatus Solibacter</taxon>
    </lineage>
</organism>
<evidence type="ECO:0000313" key="3">
    <source>
        <dbReference type="EMBL" id="ABJ81717.1"/>
    </source>
</evidence>
<reference evidence="3" key="1">
    <citation type="submission" date="2006-10" db="EMBL/GenBank/DDBJ databases">
        <title>Complete sequence of Solibacter usitatus Ellin6076.</title>
        <authorList>
            <consortium name="US DOE Joint Genome Institute"/>
            <person name="Copeland A."/>
            <person name="Lucas S."/>
            <person name="Lapidus A."/>
            <person name="Barry K."/>
            <person name="Detter J.C."/>
            <person name="Glavina del Rio T."/>
            <person name="Hammon N."/>
            <person name="Israni S."/>
            <person name="Dalin E."/>
            <person name="Tice H."/>
            <person name="Pitluck S."/>
            <person name="Thompson L.S."/>
            <person name="Brettin T."/>
            <person name="Bruce D."/>
            <person name="Han C."/>
            <person name="Tapia R."/>
            <person name="Gilna P."/>
            <person name="Schmutz J."/>
            <person name="Larimer F."/>
            <person name="Land M."/>
            <person name="Hauser L."/>
            <person name="Kyrpides N."/>
            <person name="Mikhailova N."/>
            <person name="Janssen P.H."/>
            <person name="Kuske C.R."/>
            <person name="Richardson P."/>
        </authorList>
    </citation>
    <scope>NUCLEOTIDE SEQUENCE</scope>
    <source>
        <strain evidence="3">Ellin6076</strain>
    </source>
</reference>
<keyword evidence="2" id="KW-1133">Transmembrane helix</keyword>
<feature type="transmembrane region" description="Helical" evidence="2">
    <location>
        <begin position="175"/>
        <end position="194"/>
    </location>
</feature>
<feature type="region of interest" description="Disordered" evidence="1">
    <location>
        <begin position="259"/>
        <end position="279"/>
    </location>
</feature>
<protein>
    <submittedName>
        <fullName evidence="3">Uncharacterized protein</fullName>
    </submittedName>
</protein>
<gene>
    <name evidence="3" type="ordered locus">Acid_0718</name>
</gene>
<evidence type="ECO:0000256" key="2">
    <source>
        <dbReference type="SAM" id="Phobius"/>
    </source>
</evidence>
<feature type="compositionally biased region" description="Pro residues" evidence="1">
    <location>
        <begin position="261"/>
        <end position="272"/>
    </location>
</feature>
<name>Q02B49_SOLUE</name>
<dbReference type="HOGENOM" id="CLU_568472_0_0_0"/>
<keyword evidence="2" id="KW-0472">Membrane</keyword>
<proteinExistence type="predicted"/>
<evidence type="ECO:0000256" key="1">
    <source>
        <dbReference type="SAM" id="MobiDB-lite"/>
    </source>
</evidence>
<dbReference type="AlphaFoldDB" id="Q02B49"/>
<dbReference type="KEGG" id="sus:Acid_0718"/>
<dbReference type="OrthoDB" id="127423at2"/>
<dbReference type="EMBL" id="CP000473">
    <property type="protein sequence ID" value="ABJ81717.1"/>
    <property type="molecule type" value="Genomic_DNA"/>
</dbReference>
<feature type="transmembrane region" description="Helical" evidence="2">
    <location>
        <begin position="7"/>
        <end position="24"/>
    </location>
</feature>
<dbReference type="STRING" id="234267.Acid_0718"/>